<dbReference type="Proteomes" id="UP001295444">
    <property type="component" value="Chromosome 07"/>
</dbReference>
<accession>A0AAD1WGF3</accession>
<feature type="non-terminal residue" evidence="1">
    <location>
        <position position="51"/>
    </location>
</feature>
<keyword evidence="2" id="KW-1185">Reference proteome</keyword>
<dbReference type="AlphaFoldDB" id="A0AAD1WGF3"/>
<feature type="non-terminal residue" evidence="1">
    <location>
        <position position="1"/>
    </location>
</feature>
<evidence type="ECO:0000313" key="2">
    <source>
        <dbReference type="Proteomes" id="UP001295444"/>
    </source>
</evidence>
<reference evidence="1" key="1">
    <citation type="submission" date="2022-03" db="EMBL/GenBank/DDBJ databases">
        <authorList>
            <person name="Alioto T."/>
            <person name="Alioto T."/>
            <person name="Gomez Garrido J."/>
        </authorList>
    </citation>
    <scope>NUCLEOTIDE SEQUENCE</scope>
</reference>
<organism evidence="1 2">
    <name type="scientific">Pelobates cultripes</name>
    <name type="common">Western spadefoot toad</name>
    <dbReference type="NCBI Taxonomy" id="61616"/>
    <lineage>
        <taxon>Eukaryota</taxon>
        <taxon>Metazoa</taxon>
        <taxon>Chordata</taxon>
        <taxon>Craniata</taxon>
        <taxon>Vertebrata</taxon>
        <taxon>Euteleostomi</taxon>
        <taxon>Amphibia</taxon>
        <taxon>Batrachia</taxon>
        <taxon>Anura</taxon>
        <taxon>Pelobatoidea</taxon>
        <taxon>Pelobatidae</taxon>
        <taxon>Pelobates</taxon>
    </lineage>
</organism>
<sequence>AMGDHDPQTPATKQDIANLLRELRQMTAADLGADRTEVQAVSARTQTTVTE</sequence>
<name>A0AAD1WGF3_PELCU</name>
<gene>
    <name evidence="1" type="ORF">PECUL_23A043427</name>
</gene>
<dbReference type="EMBL" id="OW240918">
    <property type="protein sequence ID" value="CAH2305048.1"/>
    <property type="molecule type" value="Genomic_DNA"/>
</dbReference>
<proteinExistence type="predicted"/>
<evidence type="ECO:0000313" key="1">
    <source>
        <dbReference type="EMBL" id="CAH2305048.1"/>
    </source>
</evidence>
<protein>
    <submittedName>
        <fullName evidence="1">Uncharacterized protein</fullName>
    </submittedName>
</protein>